<dbReference type="GO" id="GO:0005125">
    <property type="term" value="F:cytokine activity"/>
    <property type="evidence" value="ECO:0007669"/>
    <property type="project" value="UniProtKB-KW"/>
</dbReference>
<dbReference type="FunFam" id="2.60.120.970:FF:000014">
    <property type="entry name" value="growth/differentiation factor 2"/>
    <property type="match status" value="1"/>
</dbReference>
<keyword evidence="12 19" id="KW-0339">Growth factor</keyword>
<accession>A0A8C3D1S0</accession>
<evidence type="ECO:0000256" key="20">
    <source>
        <dbReference type="SAM" id="MobiDB-lite"/>
    </source>
</evidence>
<evidence type="ECO:0000256" key="15">
    <source>
        <dbReference type="ARBA" id="ARBA00053993"/>
    </source>
</evidence>
<dbReference type="GO" id="GO:0010628">
    <property type="term" value="P:positive regulation of gene expression"/>
    <property type="evidence" value="ECO:0007669"/>
    <property type="project" value="UniProtKB-ARBA"/>
</dbReference>
<dbReference type="GO" id="GO:0001503">
    <property type="term" value="P:ossification"/>
    <property type="evidence" value="ECO:0007669"/>
    <property type="project" value="UniProtKB-ARBA"/>
</dbReference>
<dbReference type="Ensembl" id="ENSCMMT00000030585.1">
    <property type="protein sequence ID" value="ENSCMMP00000028041.1"/>
    <property type="gene ID" value="ENSCMMG00000017122.1"/>
</dbReference>
<keyword evidence="24" id="KW-1185">Reference proteome</keyword>
<dbReference type="GO" id="GO:0019841">
    <property type="term" value="F:retinol binding"/>
    <property type="evidence" value="ECO:0007669"/>
    <property type="project" value="TreeGrafter"/>
</dbReference>
<dbReference type="SMART" id="SM00245">
    <property type="entry name" value="TSPc"/>
    <property type="match status" value="4"/>
</dbReference>
<dbReference type="GO" id="GO:0090658">
    <property type="term" value="C:cone matrix sheath"/>
    <property type="evidence" value="ECO:0007669"/>
    <property type="project" value="TreeGrafter"/>
</dbReference>
<dbReference type="GO" id="GO:0001938">
    <property type="term" value="P:positive regulation of endothelial cell proliferation"/>
    <property type="evidence" value="ECO:0007669"/>
    <property type="project" value="UniProtKB-ARBA"/>
</dbReference>
<keyword evidence="8" id="KW-0165">Cleavage on pair of basic residues</keyword>
<dbReference type="GO" id="GO:0008236">
    <property type="term" value="F:serine-type peptidase activity"/>
    <property type="evidence" value="ECO:0007669"/>
    <property type="project" value="InterPro"/>
</dbReference>
<evidence type="ECO:0000256" key="8">
    <source>
        <dbReference type="ARBA" id="ARBA00022685"/>
    </source>
</evidence>
<keyword evidence="13" id="KW-1015">Disulfide bond</keyword>
<keyword evidence="10" id="KW-0677">Repeat</keyword>
<dbReference type="GO" id="GO:0006879">
    <property type="term" value="P:intracellular iron ion homeostasis"/>
    <property type="evidence" value="ECO:0007669"/>
    <property type="project" value="UniProtKB-ARBA"/>
</dbReference>
<feature type="region of interest" description="Disordered" evidence="20">
    <location>
        <begin position="287"/>
        <end position="321"/>
    </location>
</feature>
<reference evidence="23" key="2">
    <citation type="submission" date="2025-08" db="UniProtKB">
        <authorList>
            <consortium name="Ensembl"/>
        </authorList>
    </citation>
    <scope>IDENTIFICATION</scope>
</reference>
<dbReference type="Gene3D" id="3.30.750.44">
    <property type="match status" value="4"/>
</dbReference>
<dbReference type="Pfam" id="PF00019">
    <property type="entry name" value="TGF_beta"/>
    <property type="match status" value="1"/>
</dbReference>
<dbReference type="PANTHER" id="PTHR11261">
    <property type="entry name" value="INTERPHOTORECEPTOR RETINOID-BINDING PROTEIN"/>
    <property type="match status" value="1"/>
</dbReference>
<dbReference type="InterPro" id="IPR005151">
    <property type="entry name" value="Tail-specific_protease"/>
</dbReference>
<dbReference type="FunFam" id="3.90.226.10:FF:000038">
    <property type="entry name" value="Retinol-binding protein 3"/>
    <property type="match status" value="1"/>
</dbReference>
<dbReference type="FunFam" id="3.90.226.10:FF:000031">
    <property type="entry name" value="Interphotoreceptor retinoid binding protein"/>
    <property type="match status" value="1"/>
</dbReference>
<dbReference type="GO" id="GO:0045766">
    <property type="term" value="P:positive regulation of angiogenesis"/>
    <property type="evidence" value="ECO:0007669"/>
    <property type="project" value="UniProtKB-ARBA"/>
</dbReference>
<evidence type="ECO:0000256" key="21">
    <source>
        <dbReference type="SAM" id="SignalP"/>
    </source>
</evidence>
<evidence type="ECO:0000313" key="23">
    <source>
        <dbReference type="Ensembl" id="ENSCMMP00000028041.1"/>
    </source>
</evidence>
<dbReference type="Proteomes" id="UP000694556">
    <property type="component" value="Chromosome 6"/>
</dbReference>
<dbReference type="PROSITE" id="PS00250">
    <property type="entry name" value="TGF_BETA_1"/>
    <property type="match status" value="1"/>
</dbReference>
<dbReference type="InterPro" id="IPR029034">
    <property type="entry name" value="Cystine-knot_cytokine"/>
</dbReference>
<evidence type="ECO:0000256" key="7">
    <source>
        <dbReference type="ARBA" id="ARBA00022530"/>
    </source>
</evidence>
<dbReference type="PANTHER" id="PTHR11261:SF3">
    <property type="entry name" value="RETINOL-BINDING PROTEIN 3"/>
    <property type="match status" value="1"/>
</dbReference>
<dbReference type="GO" id="GO:0030858">
    <property type="term" value="P:positive regulation of epithelial cell differentiation"/>
    <property type="evidence" value="ECO:0007669"/>
    <property type="project" value="UniProtKB-ARBA"/>
</dbReference>
<dbReference type="SUPFAM" id="SSF57501">
    <property type="entry name" value="Cystine-knot cytokines"/>
    <property type="match status" value="1"/>
</dbReference>
<keyword evidence="9 21" id="KW-0732">Signal</keyword>
<reference evidence="23" key="3">
    <citation type="submission" date="2025-09" db="UniProtKB">
        <authorList>
            <consortium name="Ensembl"/>
        </authorList>
    </citation>
    <scope>IDENTIFICATION</scope>
</reference>
<dbReference type="SMART" id="SM00204">
    <property type="entry name" value="TGFB"/>
    <property type="match status" value="1"/>
</dbReference>
<comment type="subcellular location">
    <subcellularLocation>
        <location evidence="1">Secreted</location>
        <location evidence="1">Extracellular space</location>
        <location evidence="1">Extracellular matrix</location>
        <location evidence="1">Interphotoreceptor matrix</location>
    </subcellularLocation>
</comment>
<dbReference type="Gene3D" id="2.60.120.970">
    <property type="match status" value="1"/>
</dbReference>
<dbReference type="Pfam" id="PF11918">
    <property type="entry name" value="Peptidase_S41_N"/>
    <property type="match status" value="4"/>
</dbReference>
<dbReference type="GO" id="GO:0045944">
    <property type="term" value="P:positive regulation of transcription by RNA polymerase II"/>
    <property type="evidence" value="ECO:0007669"/>
    <property type="project" value="UniProtKB-ARBA"/>
</dbReference>
<comment type="function">
    <text evidence="15">IRBP shuttles 11-cis and all trans retinoids between the retinol isomerase in the pigment epithelium and the visual pigments in the photoreceptor cells of the retina.</text>
</comment>
<dbReference type="FunFam" id="3.90.226.10:FF:000037">
    <property type="entry name" value="Retinol-binding protein 3"/>
    <property type="match status" value="1"/>
</dbReference>
<feature type="domain" description="TGF-beta family profile" evidence="22">
    <location>
        <begin position="309"/>
        <end position="428"/>
    </location>
</feature>
<evidence type="ECO:0000256" key="19">
    <source>
        <dbReference type="RuleBase" id="RU000354"/>
    </source>
</evidence>
<proteinExistence type="inferred from homology"/>
<sequence length="1648" mass="182520">MHYFGVLAALSVFNIIACLTRGKPLENWDKLSAMGKSDAPFHDPGEVEEETHFDFKSFLENMKMDLLRSLNLSRVPSQVKTKEEPPQFMIDLYNRYTADKSSIPASNIVRSFSTEDVVSLASAEENPFQKHILLFNISIPRYEEITRAELRIFISCHREVGSLSRLEGNMVIYDVLDGDHWEKPESTKSFLVSHSIQECGWEMFEVSSAVKRWVRADKLKTKNKLEVVIESKALGGFTCGKLDISVTPDNKNLPLLIVFSNDRSNGTKETRVELREMIVHEQESVLNKLGKNNTSSEEEEPREGKAVTGPRRHSSRSKRSIGANHCRRTSLHVNFEEIGWDSWIIAPKDYEAFECKGGCFFPLTDNVTPTKHAIVQTLVHLQNPKKASKACCVPTKLDSISILYKDDAGVPTLIYNYEGMKVAECGCSISAEEIFQPTLVLDMAKVLLDNYCYPENLVGMQEAIEQAIKSGEILDISDPKLLASVLTAGVQGALNDPRLVISYEPSSHAAPEKETEASPTREQLLSLIEHVIVYDKLEGNVGYLRIDYIIGQDVVQKVGAFLVDKVWKTLINTSALVIDLRHSTGGQISGLPFIISYLHEADKMLHVETVYNRPSNTTTEIWTLPKVLGERYSKEKDVIVLISRHTTGVAEDVAYILKHMNRAITVGEKTAGGSLDIQKLRIGLSNFYLMVPVSRSVSPLSGGGQSWEVNGVMPCVATEAEQALQKSLDILAVRRAVPGTLTRLIDILKDYYSLVERVPVLLRHLTTSDFSSVQSAEDLATKLNTEMQTLSEDPRLLVRVMMPGETAVPPAETPIAVAANLPDNEQLLHALVDTVFKVSVLPGNVGYMRFDEFADASVLAKLGPYIIKKVWEPLQNTENLIVDLRYNPGGPSSSAVPVLLSYFQDPAVGPVHLFTTYDRRTNHTQEHNSRAELLAQPYGARRGIYLLTSHHTATAAEEFAYLMQSLGRATLIGEITAGSLSHTSTFPLLQPAQGISRGLTITVPVITFIDNHGESWMGGGVVPDAIVLAEDALEKAEEVLTFHRKMGVLLESTGQLLEAHYAIPEVAGKASAMLSTKRAQGGYRSAVDFETLASQLTSDLQEASGDHRLHVFHSHVEPTPEEQLPNMIPSPEELSYIIEALFKIEVLPGNLGYLRFDMMAEAETVKAIGPQLVQMVWNKLVDTDAMIIDMRYNTGGYSTAVPILCSYFFEPEPRQHLYTVFDRSTSRSTEVWTLPQVTGKRYGSLKDVYILTSHMSGSAAEAFTRSMKDLHRATVIGEPTVGGSLSVGIYRVGSSSLYASIPSQVVLSPVTGKVWSVSGVEPHITIQASEAMAVAQHIANLRAQVPQTLQTVGKLVAENYAFVDIGAVIASNLTKNINKGNYKRINSEEELARKVTANLQALSDDEHLKILYIPEHAKDNIPGIMPKQIPSPEVFEDLIKFSFHTNVFENNIGHLRFDMFGDYELLTQVSDLLVEHVWKKIVHTDALIIDMRYNIGGDTTSIPILCSYFFDEGQHILLDKVYDRPSDSVKEIWTQPQLKGERYGSQKGLIILTSAVTSGAAEEFVSIMKRLGRALIIGEQTSGGSHSPQTYQVDDTNFYIIIPTSRSVISAESTSWEGKGVPPHMETPAATALIKAKEMLSAHLHSSR</sequence>
<name>A0A8C3D1S0_CAIMO</name>
<evidence type="ECO:0000256" key="11">
    <source>
        <dbReference type="ARBA" id="ARBA00022893"/>
    </source>
</evidence>
<feature type="compositionally biased region" description="Basic residues" evidence="20">
    <location>
        <begin position="310"/>
        <end position="321"/>
    </location>
</feature>
<keyword evidence="5" id="KW-0202">Cytokine</keyword>
<evidence type="ECO:0000256" key="1">
    <source>
        <dbReference type="ARBA" id="ARBA00004593"/>
    </source>
</evidence>
<evidence type="ECO:0000256" key="4">
    <source>
        <dbReference type="ARBA" id="ARBA00022448"/>
    </source>
</evidence>
<evidence type="ECO:0000313" key="24">
    <source>
        <dbReference type="Proteomes" id="UP000694556"/>
    </source>
</evidence>
<feature type="signal peptide" evidence="21">
    <location>
        <begin position="1"/>
        <end position="22"/>
    </location>
</feature>
<evidence type="ECO:0000256" key="13">
    <source>
        <dbReference type="ARBA" id="ARBA00023157"/>
    </source>
</evidence>
<keyword evidence="6" id="KW-0964">Secreted</keyword>
<comment type="similarity">
    <text evidence="2 19">Belongs to the TGF-beta family.</text>
</comment>
<dbReference type="GO" id="GO:0008083">
    <property type="term" value="F:growth factor activity"/>
    <property type="evidence" value="ECO:0007669"/>
    <property type="project" value="UniProtKB-KW"/>
</dbReference>
<keyword evidence="11" id="KW-0845">Vitamin A</keyword>
<dbReference type="Pfam" id="PF00688">
    <property type="entry name" value="TGFb_propeptide"/>
    <property type="match status" value="1"/>
</dbReference>
<dbReference type="GO" id="GO:0001569">
    <property type="term" value="P:branching involved in blood vessel morphogenesis"/>
    <property type="evidence" value="ECO:0007669"/>
    <property type="project" value="UniProtKB-ARBA"/>
</dbReference>
<reference evidence="23" key="1">
    <citation type="submission" date="2018-09" db="EMBL/GenBank/DDBJ databases">
        <title>Common duck and Muscovy duck high density SNP chip.</title>
        <authorList>
            <person name="Vignal A."/>
            <person name="Thebault N."/>
            <person name="Warren W.C."/>
        </authorList>
    </citation>
    <scope>NUCLEOTIDE SEQUENCE [LARGE SCALE GENOMIC DNA]</scope>
</reference>
<dbReference type="CDD" id="cd07563">
    <property type="entry name" value="Peptidase_S41_IRBP"/>
    <property type="match status" value="4"/>
</dbReference>
<dbReference type="Gene3D" id="2.10.90.10">
    <property type="entry name" value="Cystine-knot cytokines"/>
    <property type="match status" value="1"/>
</dbReference>
<evidence type="ECO:0000256" key="9">
    <source>
        <dbReference type="ARBA" id="ARBA00022729"/>
    </source>
</evidence>
<evidence type="ECO:0000256" key="5">
    <source>
        <dbReference type="ARBA" id="ARBA00022514"/>
    </source>
</evidence>
<protein>
    <recommendedName>
        <fullName evidence="16">Retinol-binding protein 3</fullName>
    </recommendedName>
    <alternativeName>
        <fullName evidence="17">Interphotoreceptor retinoid-binding protein</fullName>
    </alternativeName>
    <alternativeName>
        <fullName evidence="18">Interstitial retinol-binding protein</fullName>
    </alternativeName>
</protein>
<dbReference type="Gene3D" id="3.90.226.10">
    <property type="entry name" value="2-enoyl-CoA Hydratase, Chain A, domain 1"/>
    <property type="match status" value="4"/>
</dbReference>
<comment type="similarity">
    <text evidence="3">Belongs to the peptidase S41A family.</text>
</comment>
<dbReference type="GO" id="GO:0005615">
    <property type="term" value="C:extracellular space"/>
    <property type="evidence" value="ECO:0007669"/>
    <property type="project" value="UniProtKB-KW"/>
</dbReference>
<dbReference type="InterPro" id="IPR017948">
    <property type="entry name" value="TGFb_CS"/>
</dbReference>
<dbReference type="InterPro" id="IPR029045">
    <property type="entry name" value="ClpP/crotonase-like_dom_sf"/>
</dbReference>
<feature type="chain" id="PRO_5034822264" description="Retinol-binding protein 3" evidence="21">
    <location>
        <begin position="23"/>
        <end position="1648"/>
    </location>
</feature>
<dbReference type="FunFam" id="3.30.750.44:FF:000009">
    <property type="entry name" value="Retinol-binding protein 3"/>
    <property type="match status" value="1"/>
</dbReference>
<organism evidence="23 24">
    <name type="scientific">Cairina moschata</name>
    <name type="common">Muscovy duck</name>
    <dbReference type="NCBI Taxonomy" id="8855"/>
    <lineage>
        <taxon>Eukaryota</taxon>
        <taxon>Metazoa</taxon>
        <taxon>Chordata</taxon>
        <taxon>Craniata</taxon>
        <taxon>Vertebrata</taxon>
        <taxon>Euteleostomi</taxon>
        <taxon>Archelosauria</taxon>
        <taxon>Archosauria</taxon>
        <taxon>Dinosauria</taxon>
        <taxon>Saurischia</taxon>
        <taxon>Theropoda</taxon>
        <taxon>Coelurosauria</taxon>
        <taxon>Aves</taxon>
        <taxon>Neognathae</taxon>
        <taxon>Galloanserae</taxon>
        <taxon>Anseriformes</taxon>
        <taxon>Anatidae</taxon>
        <taxon>Anatinae</taxon>
        <taxon>Cairina</taxon>
    </lineage>
</organism>
<evidence type="ECO:0000256" key="10">
    <source>
        <dbReference type="ARBA" id="ARBA00022737"/>
    </source>
</evidence>
<evidence type="ECO:0000256" key="3">
    <source>
        <dbReference type="ARBA" id="ARBA00009179"/>
    </source>
</evidence>
<evidence type="ECO:0000256" key="12">
    <source>
        <dbReference type="ARBA" id="ARBA00023030"/>
    </source>
</evidence>
<evidence type="ECO:0000256" key="6">
    <source>
        <dbReference type="ARBA" id="ARBA00022525"/>
    </source>
</evidence>
<dbReference type="GO" id="GO:0006508">
    <property type="term" value="P:proteolysis"/>
    <property type="evidence" value="ECO:0007669"/>
    <property type="project" value="InterPro"/>
</dbReference>
<dbReference type="PROSITE" id="PS51362">
    <property type="entry name" value="TGF_BETA_2"/>
    <property type="match status" value="1"/>
</dbReference>
<evidence type="ECO:0000256" key="2">
    <source>
        <dbReference type="ARBA" id="ARBA00006656"/>
    </source>
</evidence>
<dbReference type="SUPFAM" id="SSF52096">
    <property type="entry name" value="ClpP/crotonase"/>
    <property type="match status" value="4"/>
</dbReference>
<keyword evidence="14" id="KW-0325">Glycoprotein</keyword>
<keyword evidence="4" id="KW-0813">Transport</keyword>
<evidence type="ECO:0000256" key="18">
    <source>
        <dbReference type="ARBA" id="ARBA00080101"/>
    </source>
</evidence>
<dbReference type="FunFam" id="2.10.90.10:FF:000001">
    <property type="entry name" value="Bone morphogenetic protein 4"/>
    <property type="match status" value="1"/>
</dbReference>
<evidence type="ECO:0000259" key="22">
    <source>
        <dbReference type="PROSITE" id="PS51362"/>
    </source>
</evidence>
<dbReference type="Pfam" id="PF03572">
    <property type="entry name" value="Peptidase_S41"/>
    <property type="match status" value="4"/>
</dbReference>
<evidence type="ECO:0000256" key="16">
    <source>
        <dbReference type="ARBA" id="ARBA00069018"/>
    </source>
</evidence>
<dbReference type="InterPro" id="IPR001839">
    <property type="entry name" value="TGF-b_C"/>
</dbReference>
<keyword evidence="7" id="KW-0272">Extracellular matrix</keyword>
<dbReference type="GO" id="GO:0090100">
    <property type="term" value="P:positive regulation of transmembrane receptor protein serine/threonine kinase signaling pathway"/>
    <property type="evidence" value="ECO:0007669"/>
    <property type="project" value="UniProtKB-ARBA"/>
</dbReference>
<dbReference type="CDD" id="cd19400">
    <property type="entry name" value="TGF_beta_BMP9"/>
    <property type="match status" value="1"/>
</dbReference>
<dbReference type="InterPro" id="IPR001111">
    <property type="entry name" value="TGF-b_propeptide"/>
</dbReference>
<evidence type="ECO:0000256" key="14">
    <source>
        <dbReference type="ARBA" id="ARBA00023180"/>
    </source>
</evidence>
<evidence type="ECO:0000256" key="17">
    <source>
        <dbReference type="ARBA" id="ARBA00079306"/>
    </source>
</evidence>
<dbReference type="GO" id="GO:0016918">
    <property type="term" value="F:retinal binding"/>
    <property type="evidence" value="ECO:0007669"/>
    <property type="project" value="UniProtKB-KW"/>
</dbReference>